<dbReference type="AlphaFoldDB" id="A0A9D1LPB4"/>
<evidence type="ECO:0000256" key="6">
    <source>
        <dbReference type="HAMAP-Rule" id="MF_00227"/>
    </source>
</evidence>
<name>A0A9D1LPB4_9FIRM</name>
<evidence type="ECO:0000256" key="2">
    <source>
        <dbReference type="ARBA" id="ARBA00022722"/>
    </source>
</evidence>
<dbReference type="GO" id="GO:0000049">
    <property type="term" value="F:tRNA binding"/>
    <property type="evidence" value="ECO:0007669"/>
    <property type="project" value="UniProtKB-UniRule"/>
</dbReference>
<evidence type="ECO:0000256" key="7">
    <source>
        <dbReference type="NCBIfam" id="TIGR00188"/>
    </source>
</evidence>
<reference evidence="8" key="2">
    <citation type="journal article" date="2021" name="PeerJ">
        <title>Extensive microbial diversity within the chicken gut microbiome revealed by metagenomics and culture.</title>
        <authorList>
            <person name="Gilroy R."/>
            <person name="Ravi A."/>
            <person name="Getino M."/>
            <person name="Pursley I."/>
            <person name="Horton D.L."/>
            <person name="Alikhan N.F."/>
            <person name="Baker D."/>
            <person name="Gharbi K."/>
            <person name="Hall N."/>
            <person name="Watson M."/>
            <person name="Adriaenssens E.M."/>
            <person name="Foster-Nyarko E."/>
            <person name="Jarju S."/>
            <person name="Secka A."/>
            <person name="Antonio M."/>
            <person name="Oren A."/>
            <person name="Chaudhuri R.R."/>
            <person name="La Ragione R."/>
            <person name="Hildebrand F."/>
            <person name="Pallen M.J."/>
        </authorList>
    </citation>
    <scope>NUCLEOTIDE SEQUENCE</scope>
    <source>
        <strain evidence="8">ChiGjej1B1-22543</strain>
    </source>
</reference>
<keyword evidence="4 6" id="KW-0378">Hydrolase</keyword>
<dbReference type="SUPFAM" id="SSF54211">
    <property type="entry name" value="Ribosomal protein S5 domain 2-like"/>
    <property type="match status" value="1"/>
</dbReference>
<sequence>MKRPFRVKDHREFDRIIRNGKRIKSSHFNVYYEPSSPEQNYSRVGIAVGKANGIAVMRVKQKRQVRAMLASDFDFTKPFNIIIAIKPSYKIDEFAANQDELRRSLEQIRESSIEKQN</sequence>
<dbReference type="EMBL" id="DVMV01000038">
    <property type="protein sequence ID" value="HIU45558.1"/>
    <property type="molecule type" value="Genomic_DNA"/>
</dbReference>
<comment type="similarity">
    <text evidence="6">Belongs to the RnpA family.</text>
</comment>
<protein>
    <recommendedName>
        <fullName evidence="6 7">Ribonuclease P protein component</fullName>
        <shortName evidence="6">RNase P protein</shortName>
        <shortName evidence="6">RNaseP protein</shortName>
        <ecNumber evidence="6 7">3.1.26.5</ecNumber>
    </recommendedName>
    <alternativeName>
        <fullName evidence="6">Protein C5</fullName>
    </alternativeName>
</protein>
<dbReference type="InterPro" id="IPR000100">
    <property type="entry name" value="RNase_P"/>
</dbReference>
<keyword evidence="5 6" id="KW-0694">RNA-binding</keyword>
<dbReference type="PANTHER" id="PTHR33992:SF1">
    <property type="entry name" value="RIBONUCLEASE P PROTEIN COMPONENT"/>
    <property type="match status" value="1"/>
</dbReference>
<proteinExistence type="inferred from homology"/>
<comment type="catalytic activity">
    <reaction evidence="6">
        <text>Endonucleolytic cleavage of RNA, removing 5'-extranucleotides from tRNA precursor.</text>
        <dbReference type="EC" id="3.1.26.5"/>
    </reaction>
</comment>
<comment type="subunit">
    <text evidence="6">Consists of a catalytic RNA component (M1 or rnpB) and a protein subunit.</text>
</comment>
<comment type="function">
    <text evidence="6">RNaseP catalyzes the removal of the 5'-leader sequence from pre-tRNA to produce the mature 5'-terminus. It can also cleave other RNA substrates such as 4.5S RNA. The protein component plays an auxiliary but essential role in vivo by binding to the 5'-leader sequence and broadening the substrate specificity of the ribozyme.</text>
</comment>
<keyword evidence="1 6" id="KW-0819">tRNA processing</keyword>
<gene>
    <name evidence="6 8" type="primary">rnpA</name>
    <name evidence="8" type="ORF">IAC52_04605</name>
</gene>
<dbReference type="GO" id="GO:0042781">
    <property type="term" value="F:3'-tRNA processing endoribonuclease activity"/>
    <property type="evidence" value="ECO:0007669"/>
    <property type="project" value="TreeGrafter"/>
</dbReference>
<dbReference type="EC" id="3.1.26.5" evidence="6 7"/>
<evidence type="ECO:0000256" key="3">
    <source>
        <dbReference type="ARBA" id="ARBA00022759"/>
    </source>
</evidence>
<comment type="caution">
    <text evidence="8">The sequence shown here is derived from an EMBL/GenBank/DDBJ whole genome shotgun (WGS) entry which is preliminary data.</text>
</comment>
<evidence type="ECO:0000256" key="4">
    <source>
        <dbReference type="ARBA" id="ARBA00022801"/>
    </source>
</evidence>
<dbReference type="NCBIfam" id="TIGR00188">
    <property type="entry name" value="rnpA"/>
    <property type="match status" value="1"/>
</dbReference>
<dbReference type="Pfam" id="PF00825">
    <property type="entry name" value="Ribonuclease_P"/>
    <property type="match status" value="1"/>
</dbReference>
<dbReference type="GO" id="GO:0004526">
    <property type="term" value="F:ribonuclease P activity"/>
    <property type="evidence" value="ECO:0007669"/>
    <property type="project" value="UniProtKB-UniRule"/>
</dbReference>
<dbReference type="Gene3D" id="3.30.230.10">
    <property type="match status" value="1"/>
</dbReference>
<evidence type="ECO:0000256" key="5">
    <source>
        <dbReference type="ARBA" id="ARBA00022884"/>
    </source>
</evidence>
<dbReference type="InterPro" id="IPR014721">
    <property type="entry name" value="Ribsml_uS5_D2-typ_fold_subgr"/>
</dbReference>
<keyword evidence="3 6" id="KW-0255">Endonuclease</keyword>
<dbReference type="InterPro" id="IPR020568">
    <property type="entry name" value="Ribosomal_Su5_D2-typ_SF"/>
</dbReference>
<accession>A0A9D1LPB4</accession>
<organism evidence="8 9">
    <name type="scientific">Candidatus Alloenteromonas pullicola</name>
    <dbReference type="NCBI Taxonomy" id="2840784"/>
    <lineage>
        <taxon>Bacteria</taxon>
        <taxon>Bacillati</taxon>
        <taxon>Bacillota</taxon>
        <taxon>Bacillota incertae sedis</taxon>
        <taxon>Candidatus Alloenteromonas</taxon>
    </lineage>
</organism>
<evidence type="ECO:0000256" key="1">
    <source>
        <dbReference type="ARBA" id="ARBA00022694"/>
    </source>
</evidence>
<dbReference type="GO" id="GO:0030677">
    <property type="term" value="C:ribonuclease P complex"/>
    <property type="evidence" value="ECO:0007669"/>
    <property type="project" value="TreeGrafter"/>
</dbReference>
<reference evidence="8" key="1">
    <citation type="submission" date="2020-10" db="EMBL/GenBank/DDBJ databases">
        <authorList>
            <person name="Gilroy R."/>
        </authorList>
    </citation>
    <scope>NUCLEOTIDE SEQUENCE</scope>
    <source>
        <strain evidence="8">ChiGjej1B1-22543</strain>
    </source>
</reference>
<keyword evidence="2 6" id="KW-0540">Nuclease</keyword>
<dbReference type="GO" id="GO:0001682">
    <property type="term" value="P:tRNA 5'-leader removal"/>
    <property type="evidence" value="ECO:0007669"/>
    <property type="project" value="UniProtKB-UniRule"/>
</dbReference>
<dbReference type="PANTHER" id="PTHR33992">
    <property type="entry name" value="RIBONUCLEASE P PROTEIN COMPONENT"/>
    <property type="match status" value="1"/>
</dbReference>
<evidence type="ECO:0000313" key="8">
    <source>
        <dbReference type="EMBL" id="HIU45558.1"/>
    </source>
</evidence>
<dbReference type="Proteomes" id="UP000824070">
    <property type="component" value="Unassembled WGS sequence"/>
</dbReference>
<evidence type="ECO:0000313" key="9">
    <source>
        <dbReference type="Proteomes" id="UP000824070"/>
    </source>
</evidence>
<dbReference type="HAMAP" id="MF_00227">
    <property type="entry name" value="RNase_P"/>
    <property type="match status" value="1"/>
</dbReference>